<organism evidence="5 6">
    <name type="scientific">Proteobacteria bacterium 228</name>
    <dbReference type="NCBI Taxonomy" id="2083153"/>
    <lineage>
        <taxon>Bacteria</taxon>
        <taxon>Pseudomonadati</taxon>
        <taxon>Pseudomonadota</taxon>
    </lineage>
</organism>
<comment type="caution">
    <text evidence="5">The sequence shown here is derived from an EMBL/GenBank/DDBJ whole genome shotgun (WGS) entry which is preliminary data.</text>
</comment>
<evidence type="ECO:0000256" key="3">
    <source>
        <dbReference type="SAM" id="Phobius"/>
    </source>
</evidence>
<dbReference type="PANTHER" id="PTHR43327">
    <property type="entry name" value="STOMATIN-LIKE PROTEIN 2, MITOCHONDRIAL"/>
    <property type="match status" value="1"/>
</dbReference>
<dbReference type="InterPro" id="IPR001107">
    <property type="entry name" value="Band_7"/>
</dbReference>
<dbReference type="Proteomes" id="UP000238196">
    <property type="component" value="Unassembled WGS sequence"/>
</dbReference>
<dbReference type="GO" id="GO:0098552">
    <property type="term" value="C:side of membrane"/>
    <property type="evidence" value="ECO:0007669"/>
    <property type="project" value="UniProtKB-ARBA"/>
</dbReference>
<evidence type="ECO:0000313" key="6">
    <source>
        <dbReference type="Proteomes" id="UP000238196"/>
    </source>
</evidence>
<dbReference type="InterPro" id="IPR050710">
    <property type="entry name" value="Band7/mec-2_domain"/>
</dbReference>
<dbReference type="OrthoDB" id="9809197at2"/>
<dbReference type="AlphaFoldDB" id="A0A2S5KTR3"/>
<keyword evidence="3" id="KW-0812">Transmembrane</keyword>
<proteinExistence type="inferred from homology"/>
<dbReference type="SUPFAM" id="SSF117892">
    <property type="entry name" value="Band 7/SPFH domain"/>
    <property type="match status" value="1"/>
</dbReference>
<protein>
    <submittedName>
        <fullName evidence="5">Stomatin</fullName>
    </submittedName>
</protein>
<keyword evidence="3" id="KW-1133">Transmembrane helix</keyword>
<dbReference type="CDD" id="cd08829">
    <property type="entry name" value="SPFH_paraslipin"/>
    <property type="match status" value="1"/>
</dbReference>
<gene>
    <name evidence="5" type="ORF">C4K68_06385</name>
</gene>
<feature type="domain" description="Band 7" evidence="4">
    <location>
        <begin position="25"/>
        <end position="202"/>
    </location>
</feature>
<reference evidence="5 6" key="1">
    <citation type="submission" date="2018-02" db="EMBL/GenBank/DDBJ databases">
        <title>novel marine gammaproteobacteria from coastal saline agro ecosystem.</title>
        <authorList>
            <person name="Krishnan R."/>
            <person name="Ramesh Kumar N."/>
        </authorList>
    </citation>
    <scope>NUCLEOTIDE SEQUENCE [LARGE SCALE GENOMIC DNA]</scope>
    <source>
        <strain evidence="5 6">228</strain>
    </source>
</reference>
<evidence type="ECO:0000256" key="1">
    <source>
        <dbReference type="ARBA" id="ARBA00004167"/>
    </source>
</evidence>
<evidence type="ECO:0000313" key="5">
    <source>
        <dbReference type="EMBL" id="PPC78257.1"/>
    </source>
</evidence>
<sequence>MDVQLTGGLLITLVIAVLAIVMLIKGLRIVQQSEAVVIERLGSYHKTLEPGVNWIVPFVDLPRAIKVKRYMGENAAAMMVETSRIDRRETVLDFPGQSVITTDNVSVMINGVLYYQIIDPQRAVYQVENLIQSIEVLAKTTLRSEIGKMELDKLFESRQEINASLETVLDEAANKWGVKVTRVEIQDIQIPDEIQDAMRKQMTAERERRAVVRRAEGERQAAIETAEGERQAAILRAQGEREASILTAEGQQQAIQLLTEALGANVDKSKVIGYLIAKDYLNTLPQIAKDGERVFLPYEASATLGSLGMISELFKKDGQA</sequence>
<dbReference type="EMBL" id="PRLP01000017">
    <property type="protein sequence ID" value="PPC78257.1"/>
    <property type="molecule type" value="Genomic_DNA"/>
</dbReference>
<comment type="subcellular location">
    <subcellularLocation>
        <location evidence="1">Membrane</location>
        <topology evidence="1">Single-pass membrane protein</topology>
    </subcellularLocation>
</comment>
<dbReference type="PANTHER" id="PTHR43327:SF10">
    <property type="entry name" value="STOMATIN-LIKE PROTEIN 2, MITOCHONDRIAL"/>
    <property type="match status" value="1"/>
</dbReference>
<dbReference type="FunFam" id="3.30.479.30:FF:000004">
    <property type="entry name" value="Putative membrane protease family, stomatin"/>
    <property type="match status" value="1"/>
</dbReference>
<evidence type="ECO:0000256" key="2">
    <source>
        <dbReference type="ARBA" id="ARBA00008164"/>
    </source>
</evidence>
<feature type="transmembrane region" description="Helical" evidence="3">
    <location>
        <begin position="6"/>
        <end position="24"/>
    </location>
</feature>
<accession>A0A2S5KTR3</accession>
<comment type="similarity">
    <text evidence="2">Belongs to the band 7/mec-2 family.</text>
</comment>
<dbReference type="Gene3D" id="3.30.479.30">
    <property type="entry name" value="Band 7 domain"/>
    <property type="match status" value="1"/>
</dbReference>
<dbReference type="SMART" id="SM00244">
    <property type="entry name" value="PHB"/>
    <property type="match status" value="1"/>
</dbReference>
<dbReference type="InterPro" id="IPR036013">
    <property type="entry name" value="Band_7/SPFH_dom_sf"/>
</dbReference>
<name>A0A2S5KTR3_9PROT</name>
<evidence type="ECO:0000259" key="4">
    <source>
        <dbReference type="SMART" id="SM00244"/>
    </source>
</evidence>
<dbReference type="GO" id="GO:0005886">
    <property type="term" value="C:plasma membrane"/>
    <property type="evidence" value="ECO:0007669"/>
    <property type="project" value="UniProtKB-ARBA"/>
</dbReference>
<keyword evidence="3" id="KW-0472">Membrane</keyword>
<dbReference type="Pfam" id="PF01145">
    <property type="entry name" value="Band_7"/>
    <property type="match status" value="1"/>
</dbReference>